<dbReference type="Proteomes" id="UP000076400">
    <property type="component" value="Unassembled WGS sequence"/>
</dbReference>
<dbReference type="GO" id="GO:0015192">
    <property type="term" value="F:L-phenylalanine transmembrane transporter activity"/>
    <property type="evidence" value="ECO:0007669"/>
    <property type="project" value="TreeGrafter"/>
</dbReference>
<dbReference type="RefSeq" id="WP_067558643.1">
    <property type="nucleotide sequence ID" value="NZ_LPXN01000138.1"/>
</dbReference>
<dbReference type="InterPro" id="IPR051120">
    <property type="entry name" value="ABC_AA/LPS_Transport"/>
</dbReference>
<evidence type="ECO:0000313" key="6">
    <source>
        <dbReference type="Proteomes" id="UP000076400"/>
    </source>
</evidence>
<dbReference type="GO" id="GO:0005886">
    <property type="term" value="C:plasma membrane"/>
    <property type="evidence" value="ECO:0007669"/>
    <property type="project" value="TreeGrafter"/>
</dbReference>
<proteinExistence type="predicted"/>
<keyword evidence="1" id="KW-0813">Transport</keyword>
<evidence type="ECO:0000259" key="4">
    <source>
        <dbReference type="PROSITE" id="PS50893"/>
    </source>
</evidence>
<evidence type="ECO:0000256" key="3">
    <source>
        <dbReference type="ARBA" id="ARBA00022840"/>
    </source>
</evidence>
<dbReference type="Gene3D" id="3.40.50.300">
    <property type="entry name" value="P-loop containing nucleotide triphosphate hydrolases"/>
    <property type="match status" value="1"/>
</dbReference>
<dbReference type="GO" id="GO:0005524">
    <property type="term" value="F:ATP binding"/>
    <property type="evidence" value="ECO:0007669"/>
    <property type="project" value="UniProtKB-KW"/>
</dbReference>
<dbReference type="STRING" id="580166.AUP43_03060"/>
<dbReference type="InterPro" id="IPR032823">
    <property type="entry name" value="BCA_ABC_TP_C"/>
</dbReference>
<gene>
    <name evidence="5" type="ORF">AUP43_03060</name>
</gene>
<dbReference type="GO" id="GO:0016887">
    <property type="term" value="F:ATP hydrolysis activity"/>
    <property type="evidence" value="ECO:0007669"/>
    <property type="project" value="InterPro"/>
</dbReference>
<dbReference type="GO" id="GO:0005304">
    <property type="term" value="F:L-valine transmembrane transporter activity"/>
    <property type="evidence" value="ECO:0007669"/>
    <property type="project" value="TreeGrafter"/>
</dbReference>
<evidence type="ECO:0000256" key="2">
    <source>
        <dbReference type="ARBA" id="ARBA00022741"/>
    </source>
</evidence>
<dbReference type="Pfam" id="PF00005">
    <property type="entry name" value="ABC_tran"/>
    <property type="match status" value="1"/>
</dbReference>
<organism evidence="5 6">
    <name type="scientific">Oceanibaculum pacificum</name>
    <dbReference type="NCBI Taxonomy" id="580166"/>
    <lineage>
        <taxon>Bacteria</taxon>
        <taxon>Pseudomonadati</taxon>
        <taxon>Pseudomonadota</taxon>
        <taxon>Alphaproteobacteria</taxon>
        <taxon>Rhodospirillales</taxon>
        <taxon>Oceanibaculaceae</taxon>
        <taxon>Oceanibaculum</taxon>
    </lineage>
</organism>
<dbReference type="FunFam" id="3.40.50.300:FF:000421">
    <property type="entry name" value="Branched-chain amino acid ABC transporter ATP-binding protein"/>
    <property type="match status" value="1"/>
</dbReference>
<accession>A0A154VS88</accession>
<dbReference type="PROSITE" id="PS50893">
    <property type="entry name" value="ABC_TRANSPORTER_2"/>
    <property type="match status" value="1"/>
</dbReference>
<dbReference type="GO" id="GO:1903806">
    <property type="term" value="P:L-isoleucine import across plasma membrane"/>
    <property type="evidence" value="ECO:0007669"/>
    <property type="project" value="TreeGrafter"/>
</dbReference>
<dbReference type="SMART" id="SM00382">
    <property type="entry name" value="AAA"/>
    <property type="match status" value="1"/>
</dbReference>
<keyword evidence="6" id="KW-1185">Reference proteome</keyword>
<dbReference type="GO" id="GO:0042941">
    <property type="term" value="P:D-alanine transmembrane transport"/>
    <property type="evidence" value="ECO:0007669"/>
    <property type="project" value="TreeGrafter"/>
</dbReference>
<dbReference type="InterPro" id="IPR027417">
    <property type="entry name" value="P-loop_NTPase"/>
</dbReference>
<dbReference type="Pfam" id="PF12399">
    <property type="entry name" value="BCA_ABC_TP_C"/>
    <property type="match status" value="1"/>
</dbReference>
<dbReference type="CDD" id="cd03219">
    <property type="entry name" value="ABC_Mj1267_LivG_branched"/>
    <property type="match status" value="1"/>
</dbReference>
<name>A0A154VS88_9PROT</name>
<dbReference type="OrthoDB" id="9779872at2"/>
<feature type="domain" description="ABC transporter" evidence="4">
    <location>
        <begin position="6"/>
        <end position="254"/>
    </location>
</feature>
<comment type="caution">
    <text evidence="5">The sequence shown here is derived from an EMBL/GenBank/DDBJ whole genome shotgun (WGS) entry which is preliminary data.</text>
</comment>
<keyword evidence="2" id="KW-0547">Nucleotide-binding</keyword>
<dbReference type="GO" id="GO:0015188">
    <property type="term" value="F:L-isoleucine transmembrane transporter activity"/>
    <property type="evidence" value="ECO:0007669"/>
    <property type="project" value="TreeGrafter"/>
</dbReference>
<sequence length="262" mass="27708">MTAPLLSIQDIGVRFGGIVALDGINIDVEPGAIHAIIGPNGAGKSTLINVVTGIYTAGQGSVTFAGQTLNRLKPHDICRLGIARTFQNTELFGEMTALENVMIGAHRSGGYGPFVAATHGFGFAAAESRMRAEAMDLLELVGIAEDAAMLAGALPFGKQRRLELARALATRPRMLLLDEPAAGLRAAEIEALNNILLDLRARRGLTILLIDHVMALVLKISDRVTVLNFGRKIAEGLPAEVRANPDVIKAYLGERAANAIAS</sequence>
<dbReference type="GO" id="GO:1903805">
    <property type="term" value="P:L-valine import across plasma membrane"/>
    <property type="evidence" value="ECO:0007669"/>
    <property type="project" value="TreeGrafter"/>
</dbReference>
<reference evidence="5 6" key="1">
    <citation type="submission" date="2015-12" db="EMBL/GenBank/DDBJ databases">
        <title>Genome sequence of Oceanibaculum pacificum MCCC 1A02656.</title>
        <authorList>
            <person name="Lu L."/>
            <person name="Lai Q."/>
            <person name="Shao Z."/>
            <person name="Qian P."/>
        </authorList>
    </citation>
    <scope>NUCLEOTIDE SEQUENCE [LARGE SCALE GENOMIC DNA]</scope>
    <source>
        <strain evidence="5 6">MCCC 1A02656</strain>
    </source>
</reference>
<evidence type="ECO:0000313" key="5">
    <source>
        <dbReference type="EMBL" id="KZD04099.1"/>
    </source>
</evidence>
<dbReference type="GO" id="GO:0015808">
    <property type="term" value="P:L-alanine transport"/>
    <property type="evidence" value="ECO:0007669"/>
    <property type="project" value="TreeGrafter"/>
</dbReference>
<keyword evidence="3 5" id="KW-0067">ATP-binding</keyword>
<dbReference type="PANTHER" id="PTHR45772:SF7">
    <property type="entry name" value="AMINO ACID ABC TRANSPORTER ATP-BINDING PROTEIN"/>
    <property type="match status" value="1"/>
</dbReference>
<dbReference type="InterPro" id="IPR003593">
    <property type="entry name" value="AAA+_ATPase"/>
</dbReference>
<dbReference type="PANTHER" id="PTHR45772">
    <property type="entry name" value="CONSERVED COMPONENT OF ABC TRANSPORTER FOR NATURAL AMINO ACIDS-RELATED"/>
    <property type="match status" value="1"/>
</dbReference>
<dbReference type="InterPro" id="IPR003439">
    <property type="entry name" value="ABC_transporter-like_ATP-bd"/>
</dbReference>
<dbReference type="AlphaFoldDB" id="A0A154VS88"/>
<dbReference type="EMBL" id="LPXN01000138">
    <property type="protein sequence ID" value="KZD04099.1"/>
    <property type="molecule type" value="Genomic_DNA"/>
</dbReference>
<dbReference type="SUPFAM" id="SSF52540">
    <property type="entry name" value="P-loop containing nucleoside triphosphate hydrolases"/>
    <property type="match status" value="1"/>
</dbReference>
<evidence type="ECO:0000256" key="1">
    <source>
        <dbReference type="ARBA" id="ARBA00022448"/>
    </source>
</evidence>
<protein>
    <submittedName>
        <fullName evidence="5">ABC transporter ATP-binding protein</fullName>
    </submittedName>
</protein>